<dbReference type="EMBL" id="ML976616">
    <property type="protein sequence ID" value="KAF1846048.1"/>
    <property type="molecule type" value="Genomic_DNA"/>
</dbReference>
<evidence type="ECO:0000313" key="4">
    <source>
        <dbReference type="Proteomes" id="UP000800039"/>
    </source>
</evidence>
<dbReference type="InterPro" id="IPR025649">
    <property type="entry name" value="DUF4360"/>
</dbReference>
<keyword evidence="4" id="KW-1185">Reference proteome</keyword>
<proteinExistence type="predicted"/>
<dbReference type="GeneID" id="63850723"/>
<comment type="caution">
    <text evidence="3">The sequence shown here is derived from an EMBL/GenBank/DDBJ whole genome shotgun (WGS) entry which is preliminary data.</text>
</comment>
<dbReference type="Proteomes" id="UP000800039">
    <property type="component" value="Unassembled WGS sequence"/>
</dbReference>
<dbReference type="OrthoDB" id="152248at2759"/>
<evidence type="ECO:0000256" key="2">
    <source>
        <dbReference type="SAM" id="SignalP"/>
    </source>
</evidence>
<evidence type="ECO:0000313" key="3">
    <source>
        <dbReference type="EMBL" id="KAF1846048.1"/>
    </source>
</evidence>
<dbReference type="RefSeq" id="XP_040788611.1">
    <property type="nucleotide sequence ID" value="XM_040933472.1"/>
</dbReference>
<name>A0A9P4GH57_9PLEO</name>
<feature type="chain" id="PRO_5040338461" evidence="2">
    <location>
        <begin position="18"/>
        <end position="168"/>
    </location>
</feature>
<keyword evidence="2" id="KW-0732">Signal</keyword>
<feature type="region of interest" description="Disordered" evidence="1">
    <location>
        <begin position="146"/>
        <end position="168"/>
    </location>
</feature>
<protein>
    <submittedName>
        <fullName evidence="3">Uncharacterized protein</fullName>
    </submittedName>
</protein>
<sequence length="168" mass="17839">MYSSVITLLFVLSSALASVLPAVAPLRPPPGGVSLVSLDVDLDGDGCRPGQVSVTIAKDNSALTIIFDKFAAADGPRAGKKNPRAFCRVNIGMNTPGWAFDVDSADFRGYVYVEKGVEASLVSRWKWIDKNGIDLPGKVGERRSYGEPDGLIGSLGSPSKEGHGSFRR</sequence>
<dbReference type="PANTHER" id="PTHR38847:SF1">
    <property type="entry name" value="PSEUDOURIDINE SYNTHASE RSUA_RLUA-LIKE DOMAIN-CONTAINING PROTEIN"/>
    <property type="match status" value="1"/>
</dbReference>
<reference evidence="3" key="1">
    <citation type="submission" date="2020-01" db="EMBL/GenBank/DDBJ databases">
        <authorList>
            <consortium name="DOE Joint Genome Institute"/>
            <person name="Haridas S."/>
            <person name="Albert R."/>
            <person name="Binder M."/>
            <person name="Bloem J."/>
            <person name="Labutti K."/>
            <person name="Salamov A."/>
            <person name="Andreopoulos B."/>
            <person name="Baker S.E."/>
            <person name="Barry K."/>
            <person name="Bills G."/>
            <person name="Bluhm B.H."/>
            <person name="Cannon C."/>
            <person name="Castanera R."/>
            <person name="Culley D.E."/>
            <person name="Daum C."/>
            <person name="Ezra D."/>
            <person name="Gonzalez J.B."/>
            <person name="Henrissat B."/>
            <person name="Kuo A."/>
            <person name="Liang C."/>
            <person name="Lipzen A."/>
            <person name="Lutzoni F."/>
            <person name="Magnuson J."/>
            <person name="Mondo S."/>
            <person name="Nolan M."/>
            <person name="Ohm R."/>
            <person name="Pangilinan J."/>
            <person name="Park H.-J."/>
            <person name="Ramirez L."/>
            <person name="Alfaro M."/>
            <person name="Sun H."/>
            <person name="Tritt A."/>
            <person name="Yoshinaga Y."/>
            <person name="Zwiers L.-H."/>
            <person name="Turgeon B.G."/>
            <person name="Goodwin S.B."/>
            <person name="Spatafora J.W."/>
            <person name="Crous P.W."/>
            <person name="Grigoriev I.V."/>
        </authorList>
    </citation>
    <scope>NUCLEOTIDE SEQUENCE</scope>
    <source>
        <strain evidence="3">CBS 394.84</strain>
    </source>
</reference>
<dbReference type="PANTHER" id="PTHR38847">
    <property type="match status" value="1"/>
</dbReference>
<dbReference type="Pfam" id="PF14273">
    <property type="entry name" value="DUF4360"/>
    <property type="match status" value="1"/>
</dbReference>
<dbReference type="AlphaFoldDB" id="A0A9P4GH57"/>
<gene>
    <name evidence="3" type="ORF">K460DRAFT_366890</name>
</gene>
<accession>A0A9P4GH57</accession>
<organism evidence="3 4">
    <name type="scientific">Cucurbitaria berberidis CBS 394.84</name>
    <dbReference type="NCBI Taxonomy" id="1168544"/>
    <lineage>
        <taxon>Eukaryota</taxon>
        <taxon>Fungi</taxon>
        <taxon>Dikarya</taxon>
        <taxon>Ascomycota</taxon>
        <taxon>Pezizomycotina</taxon>
        <taxon>Dothideomycetes</taxon>
        <taxon>Pleosporomycetidae</taxon>
        <taxon>Pleosporales</taxon>
        <taxon>Pleosporineae</taxon>
        <taxon>Cucurbitariaceae</taxon>
        <taxon>Cucurbitaria</taxon>
    </lineage>
</organism>
<evidence type="ECO:0000256" key="1">
    <source>
        <dbReference type="SAM" id="MobiDB-lite"/>
    </source>
</evidence>
<feature type="signal peptide" evidence="2">
    <location>
        <begin position="1"/>
        <end position="17"/>
    </location>
</feature>